<evidence type="ECO:0000313" key="7">
    <source>
        <dbReference type="EMBL" id="BAT27487.1"/>
    </source>
</evidence>
<proteinExistence type="predicted"/>
<evidence type="ECO:0000256" key="1">
    <source>
        <dbReference type="ARBA" id="ARBA00023002"/>
    </source>
</evidence>
<dbReference type="Pfam" id="PF21078">
    <property type="entry name" value="GDH_HM3"/>
    <property type="match status" value="1"/>
</dbReference>
<dbReference type="Pfam" id="PF21077">
    <property type="entry name" value="GDH_ACT3"/>
    <property type="match status" value="1"/>
</dbReference>
<feature type="domain" description="NAD-glutamate dehydrogenase catalytic" evidence="2">
    <location>
        <begin position="740"/>
        <end position="1242"/>
    </location>
</feature>
<dbReference type="RefSeq" id="WP_062226556.1">
    <property type="nucleotide sequence ID" value="NZ_BBWR01000003.1"/>
</dbReference>
<feature type="domain" description="NAD-glutamate dehydrogenase N-terminal ACT1" evidence="4">
    <location>
        <begin position="30"/>
        <end position="169"/>
    </location>
</feature>
<dbReference type="OrthoDB" id="9758052at2"/>
<evidence type="ECO:0000259" key="4">
    <source>
        <dbReference type="Pfam" id="PF21075"/>
    </source>
</evidence>
<dbReference type="EMBL" id="LC066375">
    <property type="protein sequence ID" value="BAT27487.1"/>
    <property type="molecule type" value="Genomic_DNA"/>
</dbReference>
<accession>A0A0P0Z0V4</accession>
<organism evidence="7">
    <name type="scientific">Aureimonas frigidaquae</name>
    <dbReference type="NCBI Taxonomy" id="424757"/>
    <lineage>
        <taxon>Bacteria</taxon>
        <taxon>Pseudomonadati</taxon>
        <taxon>Pseudomonadota</taxon>
        <taxon>Alphaproteobacteria</taxon>
        <taxon>Hyphomicrobiales</taxon>
        <taxon>Aurantimonadaceae</taxon>
        <taxon>Aureimonas</taxon>
    </lineage>
</organism>
<sequence length="1625" mass="179321">MATQPKRAIIERVLAETPADQAAHRLVPLLLARPPATDLIAFAPRALAIAADRAAAALARHRSGEPLVVTEEPEGFALDGRPLLLITLVNDDRPFLFDSAVAEVADAMPSIHYISHPILDVRRDDAGRVAQFAVPQPDGPDAAGRVSLMQFALDIPTDPDAVERLAHRLEQILSQVLLVNQDFEAMLARARAEVAALTRSAARIGDPEQKATYDEAIQLLDWLTERNFSFFGMREFAYTHGAEGDSLSRVDGSELGILRDRDVRVLRKERSDLVTSPEMRAFLDASTPLIVAKANTRSLVHRRVYMDYVGIKRLDEDGRVIGELRIVGLFTSSAYNQSILSIPYLRQKAERVIARLDFRPGSHSAKALLNILETYPRDELFQVDVDTLEGFVTIMMELSERPRVRILPRIDPFDRFVSAIVYVPRQRYDTRLREEIGLLLAQAYDGHVSAFYPSISDGPLTSVHFIIGRSGRDGHIPEPDTEALEADIARLCRDWATDVGQALASQTGRAGDFRPLVANLPDGYREVTSPQDAARDVVQIAELSPGRPIAIDFYRLAADPDSLVRLKLYTLGDTLPLATRVPILDNMGLSAQYERSFTVYRPDGSLVHLHDMDVVRRNGGPIPLEDGGAAMESLFLAVSDGRIENDGFNRLVLEAGLDWRQANVLRAYARYMRQAGLPFSQDFIAEALGRYPHYAQTLFALFEQSFDPASARVPDPDPTHGDALAQIACERGAGRIYATLRTALNDVATLEDDRVLQRFLMLILATLRTNYYSVPDVSADPASRPDRVHPALAFKFDPHRIEGLPQPVPFAEIFVFDARVEGVHLRFGRVARGGLRWSDRSQDYRTEVLGLVKAQQVKNAVIVPVGAKGGFYPKRLPDASNRDAWFEAGRAAYIVFIASMLSLTDTVTPDGIVTPQDIVRHDAQDPYFVVAADKGTATFSDTANAIAMARNFWLDDAFASGGSAGYDHKAMGITARGAWEAVKRHFREMDHDIQTADFTVVGCGDMSGDVFGNGMLLSRHTRLVAAFDHRDIFIDPDPDAARSLDERRRLYDMPRSSWADYDRTLISQGGGVYSRREKRITLSEEAAAAIGWDKRSGTPSEIIAAILRAPVDLLWFGGIGTYVRAEAETNADVGDKANDAIRVTGRELRARVVGEGANLGVTQKGRIEFSARGGRINTDAIDNSAGVNTSDVEVNIKIALKSAMAEGRLSREDRNRLLSAMTDDVARLVLVNNYEQTLALSIEEMAGADRLPLQGRFMARLESEKRLDRSVEQLPSDRELADYRASGRGLVRPELAVLLAYAKIDLFNQLAGGSLPDDPYFDARLLAYFPGAMRDAFAADIRNHRLKREIVATLIANEAINRLGPAFPTAMSDATGVTASHVTRAFIVAYDGLELEALFRRIDAFDTRLPGAVQNELYQAACRFLQIVTAWMVRNLPADTETSVAVSALRRMRHDMEPHLLDVASDRAKLKYDERLESWRGKGVDDSLSQTMALLPLIGLIPDAARVSRETGKAGVRVLSAYFQMTKRLRIGRLETALLSLRPADYYETLALERAGSHVSNARRQLTTLALTRYGESDDPVAAWAAAEGDKVDRIADRITELAGTGETSVARLTLAAGLLMDLAG</sequence>
<protein>
    <submittedName>
        <fullName evidence="7">NAD-glutamate dehydrogenase</fullName>
    </submittedName>
</protein>
<dbReference type="Gene3D" id="3.40.50.720">
    <property type="entry name" value="NAD(P)-binding Rossmann-like Domain"/>
    <property type="match status" value="1"/>
</dbReference>
<keyword evidence="1" id="KW-0560">Oxidoreductase</keyword>
<evidence type="ECO:0000259" key="6">
    <source>
        <dbReference type="Pfam" id="PF21077"/>
    </source>
</evidence>
<dbReference type="PANTHER" id="PTHR43403">
    <property type="entry name" value="NAD-SPECIFIC GLUTAMATE DEHYDROGENASE"/>
    <property type="match status" value="1"/>
</dbReference>
<dbReference type="InterPro" id="IPR048381">
    <property type="entry name" value="GDH_C"/>
</dbReference>
<dbReference type="Pfam" id="PF05088">
    <property type="entry name" value="Bac_GDH_CD"/>
    <property type="match status" value="1"/>
</dbReference>
<name>A0A0P0Z0V4_9HYPH</name>
<dbReference type="SUPFAM" id="SSF53223">
    <property type="entry name" value="Aminoacid dehydrogenase-like, N-terminal domain"/>
    <property type="match status" value="1"/>
</dbReference>
<dbReference type="InterPro" id="IPR049056">
    <property type="entry name" value="NAD_Glu_DH_HM3"/>
</dbReference>
<evidence type="ECO:0000259" key="2">
    <source>
        <dbReference type="Pfam" id="PF05088"/>
    </source>
</evidence>
<dbReference type="Pfam" id="PF21076">
    <property type="entry name" value="GDH_ACT2"/>
    <property type="match status" value="1"/>
</dbReference>
<evidence type="ECO:0000259" key="3">
    <source>
        <dbReference type="Pfam" id="PF21074"/>
    </source>
</evidence>
<feature type="domain" description="NAD-glutamate dehydrogenase ACT2" evidence="5">
    <location>
        <begin position="405"/>
        <end position="495"/>
    </location>
</feature>
<dbReference type="InterPro" id="IPR024727">
    <property type="entry name" value="NAD_Glu_DH_N_ACT1"/>
</dbReference>
<dbReference type="InterPro" id="IPR036291">
    <property type="entry name" value="NAD(P)-bd_dom_sf"/>
</dbReference>
<evidence type="ECO:0000259" key="5">
    <source>
        <dbReference type="Pfam" id="PF21076"/>
    </source>
</evidence>
<dbReference type="GO" id="GO:0004069">
    <property type="term" value="F:L-aspartate:2-oxoglutarate aminotransferase activity"/>
    <property type="evidence" value="ECO:0007669"/>
    <property type="project" value="InterPro"/>
</dbReference>
<dbReference type="Pfam" id="PF21074">
    <property type="entry name" value="GDH_C"/>
    <property type="match status" value="1"/>
</dbReference>
<dbReference type="InterPro" id="IPR049064">
    <property type="entry name" value="NAD_Glu_DH_ACT3"/>
</dbReference>
<dbReference type="InterPro" id="IPR028971">
    <property type="entry name" value="NAD-GDH_cat"/>
</dbReference>
<dbReference type="GO" id="GO:0004352">
    <property type="term" value="F:glutamate dehydrogenase (NAD+) activity"/>
    <property type="evidence" value="ECO:0007669"/>
    <property type="project" value="InterPro"/>
</dbReference>
<dbReference type="InterPro" id="IPR007780">
    <property type="entry name" value="NAD_Glu_DH_bac"/>
</dbReference>
<dbReference type="Pfam" id="PF21075">
    <property type="entry name" value="GDH_ACT1"/>
    <property type="match status" value="1"/>
</dbReference>
<feature type="domain" description="NAD-glutamate dehydrogenase ACT3" evidence="6">
    <location>
        <begin position="549"/>
        <end position="620"/>
    </location>
</feature>
<dbReference type="PIRSF" id="PIRSF036761">
    <property type="entry name" value="GDH_Mll4104"/>
    <property type="match status" value="1"/>
</dbReference>
<dbReference type="InterPro" id="IPR049059">
    <property type="entry name" value="NAD_Glu_DH_HM1"/>
</dbReference>
<dbReference type="InterPro" id="IPR049062">
    <property type="entry name" value="NAD_Glu_DH_ACT2"/>
</dbReference>
<dbReference type="PANTHER" id="PTHR43403:SF1">
    <property type="entry name" value="NAD-SPECIFIC GLUTAMATE DEHYDROGENASE"/>
    <property type="match status" value="1"/>
</dbReference>
<dbReference type="SUPFAM" id="SSF51735">
    <property type="entry name" value="NAD(P)-binding Rossmann-fold domains"/>
    <property type="match status" value="1"/>
</dbReference>
<feature type="domain" description="NAD-specific glutamate dehydrogenase C-terminal" evidence="3">
    <location>
        <begin position="1287"/>
        <end position="1621"/>
    </location>
</feature>
<dbReference type="InterPro" id="IPR046346">
    <property type="entry name" value="Aminoacid_DH-like_N_sf"/>
</dbReference>
<dbReference type="Pfam" id="PF21073">
    <property type="entry name" value="GDH_HM1"/>
    <property type="match status" value="1"/>
</dbReference>
<reference evidence="7" key="1">
    <citation type="journal article" date="2015" name="Proc. Natl. Acad. Sci. U.S.A.">
        <title>Bacterial clade with the ribosomal RNA operon on a small plasmid rather than the chromosome.</title>
        <authorList>
            <person name="Anda M."/>
            <person name="Ohtsubo Y."/>
            <person name="Okubo T."/>
            <person name="Sugawara M."/>
            <person name="Nagata Y."/>
            <person name="Tsuda M."/>
            <person name="Minamisawa K."/>
            <person name="Mitsui H."/>
        </authorList>
    </citation>
    <scope>NUCLEOTIDE SEQUENCE</scope>
    <source>
        <strain evidence="7">JCM 14755</strain>
    </source>
</reference>
<dbReference type="GO" id="GO:0006538">
    <property type="term" value="P:L-glutamate catabolic process"/>
    <property type="evidence" value="ECO:0007669"/>
    <property type="project" value="InterPro"/>
</dbReference>